<comment type="similarity">
    <text evidence="1">Belongs to the CpsD/CapB family.</text>
</comment>
<dbReference type="InterPro" id="IPR025669">
    <property type="entry name" value="AAA_dom"/>
</dbReference>
<feature type="domain" description="AAA" evidence="9">
    <location>
        <begin position="59"/>
        <end position="177"/>
    </location>
</feature>
<dbReference type="PANTHER" id="PTHR32309">
    <property type="entry name" value="TYROSINE-PROTEIN KINASE"/>
    <property type="match status" value="1"/>
</dbReference>
<evidence type="ECO:0000313" key="11">
    <source>
        <dbReference type="Proteomes" id="UP001596022"/>
    </source>
</evidence>
<evidence type="ECO:0000256" key="5">
    <source>
        <dbReference type="ARBA" id="ARBA00022777"/>
    </source>
</evidence>
<comment type="catalytic activity">
    <reaction evidence="8">
        <text>L-tyrosyl-[protein] + ATP = O-phospho-L-tyrosyl-[protein] + ADP + H(+)</text>
        <dbReference type="Rhea" id="RHEA:10596"/>
        <dbReference type="Rhea" id="RHEA-COMP:10136"/>
        <dbReference type="Rhea" id="RHEA-COMP:20101"/>
        <dbReference type="ChEBI" id="CHEBI:15378"/>
        <dbReference type="ChEBI" id="CHEBI:30616"/>
        <dbReference type="ChEBI" id="CHEBI:46858"/>
        <dbReference type="ChEBI" id="CHEBI:61978"/>
        <dbReference type="ChEBI" id="CHEBI:456216"/>
        <dbReference type="EC" id="2.7.10.2"/>
    </reaction>
</comment>
<dbReference type="CDD" id="cd05387">
    <property type="entry name" value="BY-kinase"/>
    <property type="match status" value="1"/>
</dbReference>
<dbReference type="Gene3D" id="3.40.50.300">
    <property type="entry name" value="P-loop containing nucleotide triphosphate hydrolases"/>
    <property type="match status" value="1"/>
</dbReference>
<evidence type="ECO:0000256" key="4">
    <source>
        <dbReference type="ARBA" id="ARBA00022741"/>
    </source>
</evidence>
<reference evidence="11" key="1">
    <citation type="journal article" date="2019" name="Int. J. Syst. Evol. Microbiol.">
        <title>The Global Catalogue of Microorganisms (GCM) 10K type strain sequencing project: providing services to taxonomists for standard genome sequencing and annotation.</title>
        <authorList>
            <consortium name="The Broad Institute Genomics Platform"/>
            <consortium name="The Broad Institute Genome Sequencing Center for Infectious Disease"/>
            <person name="Wu L."/>
            <person name="Ma J."/>
        </authorList>
    </citation>
    <scope>NUCLEOTIDE SEQUENCE [LARGE SCALE GENOMIC DNA]</scope>
    <source>
        <strain evidence="11">CGMCC 1.16306</strain>
    </source>
</reference>
<evidence type="ECO:0000256" key="8">
    <source>
        <dbReference type="ARBA" id="ARBA00051245"/>
    </source>
</evidence>
<dbReference type="SUPFAM" id="SSF52540">
    <property type="entry name" value="P-loop containing nucleoside triphosphate hydrolases"/>
    <property type="match status" value="1"/>
</dbReference>
<dbReference type="RefSeq" id="WP_376847579.1">
    <property type="nucleotide sequence ID" value="NZ_JBHSFW010000023.1"/>
</dbReference>
<accession>A0ABV9GR49</accession>
<dbReference type="NCBIfam" id="TIGR01007">
    <property type="entry name" value="eps_fam"/>
    <property type="match status" value="1"/>
</dbReference>
<dbReference type="Proteomes" id="UP001596022">
    <property type="component" value="Unassembled WGS sequence"/>
</dbReference>
<keyword evidence="3 10" id="KW-0808">Transferase</keyword>
<keyword evidence="5 10" id="KW-0418">Kinase</keyword>
<organism evidence="10 11">
    <name type="scientific">Camelliibacillus cellulosilyticus</name>
    <dbReference type="NCBI Taxonomy" id="2174486"/>
    <lineage>
        <taxon>Bacteria</taxon>
        <taxon>Bacillati</taxon>
        <taxon>Bacillota</taxon>
        <taxon>Bacilli</taxon>
        <taxon>Bacillales</taxon>
        <taxon>Sporolactobacillaceae</taxon>
        <taxon>Camelliibacillus</taxon>
    </lineage>
</organism>
<evidence type="ECO:0000256" key="1">
    <source>
        <dbReference type="ARBA" id="ARBA00007316"/>
    </source>
</evidence>
<dbReference type="PANTHER" id="PTHR32309:SF13">
    <property type="entry name" value="FERRIC ENTEROBACTIN TRANSPORT PROTEIN FEPE"/>
    <property type="match status" value="1"/>
</dbReference>
<keyword evidence="4" id="KW-0547">Nucleotide-binding</keyword>
<dbReference type="InterPro" id="IPR050445">
    <property type="entry name" value="Bact_polysacc_biosynth/exp"/>
</dbReference>
<evidence type="ECO:0000256" key="3">
    <source>
        <dbReference type="ARBA" id="ARBA00022679"/>
    </source>
</evidence>
<keyword evidence="11" id="KW-1185">Reference proteome</keyword>
<evidence type="ECO:0000313" key="10">
    <source>
        <dbReference type="EMBL" id="MFC4620467.1"/>
    </source>
</evidence>
<evidence type="ECO:0000256" key="6">
    <source>
        <dbReference type="ARBA" id="ARBA00022840"/>
    </source>
</evidence>
<comment type="caution">
    <text evidence="10">The sequence shown here is derived from an EMBL/GenBank/DDBJ whole genome shotgun (WGS) entry which is preliminary data.</text>
</comment>
<evidence type="ECO:0000256" key="2">
    <source>
        <dbReference type="ARBA" id="ARBA00011903"/>
    </source>
</evidence>
<dbReference type="GO" id="GO:0004715">
    <property type="term" value="F:non-membrane spanning protein tyrosine kinase activity"/>
    <property type="evidence" value="ECO:0007669"/>
    <property type="project" value="UniProtKB-EC"/>
</dbReference>
<sequence>MKRKRKELNSLKQRSLIAHLNPKSPISEQYRTIRTNIDFSLADRDLRTLTITSAGPAEGKSMTTANLAAVMAQQGKKVLLIDADMRKPTVHYTFRLNNTEGLTNLLTKQTVLSDVIRQTDVPNLFVITSGPIPPNPAELLGSRNMHDLLGEAMGLFDLVIFDSPPVLAVTDAQVLSSYCDGTVLVVASGQTEKEAALEAKDLLKKAKGRLLGVVLNRKPMKKGHYYYYYGQ</sequence>
<protein>
    <recommendedName>
        <fullName evidence="2">non-specific protein-tyrosine kinase</fullName>
        <ecNumber evidence="2">2.7.10.2</ecNumber>
    </recommendedName>
</protein>
<keyword evidence="6" id="KW-0067">ATP-binding</keyword>
<evidence type="ECO:0000259" key="9">
    <source>
        <dbReference type="Pfam" id="PF13614"/>
    </source>
</evidence>
<proteinExistence type="inferred from homology"/>
<keyword evidence="7" id="KW-0829">Tyrosine-protein kinase</keyword>
<dbReference type="EMBL" id="JBHSFW010000023">
    <property type="protein sequence ID" value="MFC4620467.1"/>
    <property type="molecule type" value="Genomic_DNA"/>
</dbReference>
<evidence type="ECO:0000256" key="7">
    <source>
        <dbReference type="ARBA" id="ARBA00023137"/>
    </source>
</evidence>
<dbReference type="EC" id="2.7.10.2" evidence="2"/>
<dbReference type="InterPro" id="IPR005702">
    <property type="entry name" value="Wzc-like_C"/>
</dbReference>
<dbReference type="Pfam" id="PF13614">
    <property type="entry name" value="AAA_31"/>
    <property type="match status" value="1"/>
</dbReference>
<name>A0ABV9GR49_9BACL</name>
<dbReference type="InterPro" id="IPR027417">
    <property type="entry name" value="P-loop_NTPase"/>
</dbReference>
<gene>
    <name evidence="10" type="ORF">ACFO4N_17345</name>
</gene>